<name>A0ABV6YL25_UNCEI</name>
<protein>
    <submittedName>
        <fullName evidence="3">Ig domain-containing protein</fullName>
    </submittedName>
</protein>
<feature type="transmembrane region" description="Helical" evidence="2">
    <location>
        <begin position="687"/>
        <end position="705"/>
    </location>
</feature>
<gene>
    <name evidence="3" type="ORF">ACFL6M_04665</name>
</gene>
<dbReference type="EMBL" id="JBHPKH010000046">
    <property type="protein sequence ID" value="MFC1572874.1"/>
    <property type="molecule type" value="Genomic_DNA"/>
</dbReference>
<evidence type="ECO:0000313" key="4">
    <source>
        <dbReference type="Proteomes" id="UP001593833"/>
    </source>
</evidence>
<keyword evidence="2" id="KW-0472">Membrane</keyword>
<dbReference type="InterPro" id="IPR015919">
    <property type="entry name" value="Cadherin-like_sf"/>
</dbReference>
<keyword evidence="2" id="KW-0812">Transmembrane</keyword>
<dbReference type="SUPFAM" id="SSF49313">
    <property type="entry name" value="Cadherin-like"/>
    <property type="match status" value="1"/>
</dbReference>
<organism evidence="3 4">
    <name type="scientific">Eiseniibacteriota bacterium</name>
    <dbReference type="NCBI Taxonomy" id="2212470"/>
    <lineage>
        <taxon>Bacteria</taxon>
        <taxon>Candidatus Eiseniibacteriota</taxon>
    </lineage>
</organism>
<dbReference type="Pfam" id="PF05345">
    <property type="entry name" value="He_PIG"/>
    <property type="match status" value="2"/>
</dbReference>
<evidence type="ECO:0000313" key="3">
    <source>
        <dbReference type="EMBL" id="MFC1572874.1"/>
    </source>
</evidence>
<feature type="coiled-coil region" evidence="1">
    <location>
        <begin position="586"/>
        <end position="648"/>
    </location>
</feature>
<comment type="caution">
    <text evidence="3">The sequence shown here is derived from an EMBL/GenBank/DDBJ whole genome shotgun (WGS) entry which is preliminary data.</text>
</comment>
<feature type="transmembrane region" description="Helical" evidence="2">
    <location>
        <begin position="20"/>
        <end position="38"/>
    </location>
</feature>
<accession>A0ABV6YL25</accession>
<evidence type="ECO:0000256" key="1">
    <source>
        <dbReference type="SAM" id="Coils"/>
    </source>
</evidence>
<dbReference type="Gene3D" id="2.60.40.10">
    <property type="entry name" value="Immunoglobulins"/>
    <property type="match status" value="3"/>
</dbReference>
<proteinExistence type="predicted"/>
<keyword evidence="4" id="KW-1185">Reference proteome</keyword>
<sequence length="714" mass="76992">MPQQLSDDSKGQLISPFVDVVMNAMAAMLIILILYIILIPPATSPILLPAPIPPAVAFQEYFFACPVEGGTGSRLFAIEEGSLPAELELDATTGLVFGIPRVSGTYPVTISVADGAGSDTTEYSLEVRPTAIPYDPLKMSFALIRQFRNLPAARVGLAYEATIGASGGVEPYSWTTQDPLPPGLVLEDGAIRGVPEAAGEWPFSVTAAFVTGSFSHEGREFNWRGGQRARTYALTVIDEPVAHLTLPRGRVGEQYSAGLILSNRLPDEGIAWDLSVPGLEADDRGSIKGSPQEAGTFSVSYRVVLQDSATATGSDSLVILPERPERQVGHVISLGRVDEDLEFAIPYRGLVEPVRAEATSDLPPGLELEGTLIRGRPREEASTTIHLKLTDALDAVADDVLQISVRPALQPLAITVPESIVVIAGGPFRLGLSAEGGEGVYDWRATGDPTLDLAVRAAILSGTTLRMGFYDARLTVIDRLTAERKSANVVIKAVVEDSTRPRVVTKKLPPAVLGQAYHLQFAASGGIGNVTWTCDQTLPEGIRFTGLGIEGRPLQVGTSQFNVVAQDDKSQKSPPRLLVLGVIDPAGELRRELELVRSELDSVRARTDEFREQLADCTLGRDRLQQELSACEAARTDLRNELKEVRLQPEQAGDTPVEIDAGLVPSEEDPDTITHEIDRVVERKTDWVRLSLAGGCLILGMLLLLQWRGVFGKR</sequence>
<dbReference type="Proteomes" id="UP001593833">
    <property type="component" value="Unassembled WGS sequence"/>
</dbReference>
<reference evidence="3 4" key="1">
    <citation type="submission" date="2024-09" db="EMBL/GenBank/DDBJ databases">
        <authorList>
            <person name="D'Angelo T."/>
        </authorList>
    </citation>
    <scope>NUCLEOTIDE SEQUENCE [LARGE SCALE GENOMIC DNA]</scope>
    <source>
        <strain evidence="3">SAG AM-320-E07</strain>
    </source>
</reference>
<dbReference type="InterPro" id="IPR013783">
    <property type="entry name" value="Ig-like_fold"/>
</dbReference>
<evidence type="ECO:0000256" key="2">
    <source>
        <dbReference type="SAM" id="Phobius"/>
    </source>
</evidence>
<keyword evidence="2" id="KW-1133">Transmembrane helix</keyword>
<keyword evidence="1" id="KW-0175">Coiled coil</keyword>